<organism evidence="2 3">
    <name type="scientific">Seminavis robusta</name>
    <dbReference type="NCBI Taxonomy" id="568900"/>
    <lineage>
        <taxon>Eukaryota</taxon>
        <taxon>Sar</taxon>
        <taxon>Stramenopiles</taxon>
        <taxon>Ochrophyta</taxon>
        <taxon>Bacillariophyta</taxon>
        <taxon>Bacillariophyceae</taxon>
        <taxon>Bacillariophycidae</taxon>
        <taxon>Naviculales</taxon>
        <taxon>Naviculaceae</taxon>
        <taxon>Seminavis</taxon>
    </lineage>
</organism>
<feature type="compositionally biased region" description="Basic and acidic residues" evidence="1">
    <location>
        <begin position="17"/>
        <end position="30"/>
    </location>
</feature>
<keyword evidence="3" id="KW-1185">Reference proteome</keyword>
<feature type="compositionally biased region" description="Polar residues" evidence="1">
    <location>
        <begin position="840"/>
        <end position="849"/>
    </location>
</feature>
<dbReference type="SUPFAM" id="SSF48403">
    <property type="entry name" value="Ankyrin repeat"/>
    <property type="match status" value="1"/>
</dbReference>
<evidence type="ECO:0000256" key="1">
    <source>
        <dbReference type="SAM" id="MobiDB-lite"/>
    </source>
</evidence>
<gene>
    <name evidence="2" type="ORF">SEMRO_1256_G256630.1</name>
</gene>
<feature type="compositionally biased region" description="Polar residues" evidence="1">
    <location>
        <begin position="636"/>
        <end position="647"/>
    </location>
</feature>
<feature type="region of interest" description="Disordered" evidence="1">
    <location>
        <begin position="363"/>
        <end position="870"/>
    </location>
</feature>
<dbReference type="Proteomes" id="UP001153069">
    <property type="component" value="Unassembled WGS sequence"/>
</dbReference>
<feature type="compositionally biased region" description="Low complexity" evidence="1">
    <location>
        <begin position="99"/>
        <end position="122"/>
    </location>
</feature>
<sequence>MASSLTASSSTNKSKKKEKDQKEKDQKDSSDDASTASTAAESTKSDVPVTDTAAAVAASEEASTKSGIKKEKDKKKSKEKDKKEKKKKKDKRKSEMDDCSVGSGSSYYYNYDSDSSLSSTGSELITGGVAKKKNRKVIAKEASKSSLLDSASIPNNSFRRTSLLSDDDDDSFGKLEEEEEFAEFQMDLTFLKATPHSSFAGGMDSSGGHHQYQQRQLHYGSNTVTNNADTFSLDGRRNNKSSFVRRVKSNGSPLSHNNNQFDRPPSRPNPLSMRDSSAPIVTTATNTKKEKRKKTANFATTAEADGTDGSGSAKHEDGIRFDWRKQKSKSSRDVWQQDDSALLLLDDSEEEVVLFDWAATNDDDHYYTNSNHTTATPEKRRASRKSRTVSSNDNDSTEDTTKKRAANSRREHNKSPSVDTDSSGDDGAYRRPRLRRSKSSGDSAVGGLQFPTRRKSNYNNKKEKATTEEEGASTENTDSAEHVAATPPPKRKSKKSKEVALSDFLDPPDENTTTTTSSKPKKAKKSASTNSNNKDNNNEPAESDSVATPEDASWWSADSSTAPPSKPKKGKKSSAAAYNWEDEPTESDTVATPEDAGREDNGGSKKKKGKKDKTTSVSPVNITEETGSMQFLLEPTTESDTVASQEDPSWGDLSSSKKKKSKKEKAINENAEEMPALERQKSTDSTDPNSRNDSDKHDWEALAASPSDDIVVKNADENDSGEFAKTPKKKTKDKKEKRKEGIRGRRNTIDGYDPPPNVNEDEDFYNWSPRKTPTSGAYKSPRKLTSSSTKAKKTIIGIEDRKHLPEAPPLIRATSSPAPPRTSSATPPPPLTRATSSATEASGETNMSIESAPPSVPAIRSSPRKKKKSVVLKIEAGEEAEEKIERISIFEKNPEEEEEEALISYAGSLLKTFTDDPTQYSDAAMIALLEEYPQSASIKFSLESSAFRGGKAKTRHYLLSILCAMGASREVITLCFGLNPESIHKFDEWVGTPLHYAISFGITASFSREMWTDSIFETVEYLIEKEPRLLTSQHNDRSESVLHQAILCLCPLAGPAGGARGPNDAHQLATLADVVVSLLLENQPLLATMMDTKDRLPLHIAAMHAVPLEIIERILKENKEACSCVCSTTGFTPLHYAAEAFGKSVWKFFHDMKRRSSDSDTLDMDLLSVRLDGHSKNIQHLVTTSPAAAQVEDLNGNLPLHLLMQTCFRDATAIPSDELFKSPNVFVIAFTTIYDAYPEASNIKDSNGETPIEIVKEQKENGDPVMDSIMRSFQEHNE</sequence>
<protein>
    <submittedName>
        <fullName evidence="2">Uncharacterized protein</fullName>
    </submittedName>
</protein>
<accession>A0A9N8EME4</accession>
<feature type="compositionally biased region" description="Low complexity" evidence="1">
    <location>
        <begin position="526"/>
        <end position="540"/>
    </location>
</feature>
<feature type="compositionally biased region" description="Polar residues" evidence="1">
    <location>
        <begin position="249"/>
        <end position="261"/>
    </location>
</feature>
<feature type="compositionally biased region" description="Low complexity" evidence="1">
    <location>
        <begin position="812"/>
        <end position="825"/>
    </location>
</feature>
<feature type="region of interest" description="Disordered" evidence="1">
    <location>
        <begin position="247"/>
        <end position="316"/>
    </location>
</feature>
<feature type="compositionally biased region" description="Polar residues" evidence="1">
    <location>
        <begin position="367"/>
        <end position="376"/>
    </location>
</feature>
<feature type="compositionally biased region" description="Basic and acidic residues" evidence="1">
    <location>
        <begin position="676"/>
        <end position="700"/>
    </location>
</feature>
<feature type="compositionally biased region" description="Basic and acidic residues" evidence="1">
    <location>
        <begin position="68"/>
        <end position="82"/>
    </location>
</feature>
<comment type="caution">
    <text evidence="2">The sequence shown here is derived from an EMBL/GenBank/DDBJ whole genome shotgun (WGS) entry which is preliminary data.</text>
</comment>
<feature type="compositionally biased region" description="Low complexity" evidence="1">
    <location>
        <begin position="551"/>
        <end position="563"/>
    </location>
</feature>
<dbReference type="Gene3D" id="1.25.40.20">
    <property type="entry name" value="Ankyrin repeat-containing domain"/>
    <property type="match status" value="1"/>
</dbReference>
<feature type="compositionally biased region" description="Acidic residues" evidence="1">
    <location>
        <begin position="165"/>
        <end position="174"/>
    </location>
</feature>
<feature type="region of interest" description="Disordered" evidence="1">
    <location>
        <begin position="195"/>
        <end position="214"/>
    </location>
</feature>
<dbReference type="EMBL" id="CAICTM010001254">
    <property type="protein sequence ID" value="CAB9521986.1"/>
    <property type="molecule type" value="Genomic_DNA"/>
</dbReference>
<name>A0A9N8EME4_9STRA</name>
<evidence type="ECO:0000313" key="3">
    <source>
        <dbReference type="Proteomes" id="UP001153069"/>
    </source>
</evidence>
<feature type="compositionally biased region" description="Low complexity" evidence="1">
    <location>
        <begin position="1"/>
        <end position="12"/>
    </location>
</feature>
<proteinExistence type="predicted"/>
<feature type="compositionally biased region" description="Low complexity" evidence="1">
    <location>
        <begin position="32"/>
        <end position="61"/>
    </location>
</feature>
<evidence type="ECO:0000313" key="2">
    <source>
        <dbReference type="EMBL" id="CAB9521986.1"/>
    </source>
</evidence>
<feature type="compositionally biased region" description="Polar residues" evidence="1">
    <location>
        <begin position="144"/>
        <end position="160"/>
    </location>
</feature>
<dbReference type="InterPro" id="IPR036770">
    <property type="entry name" value="Ankyrin_rpt-contain_sf"/>
</dbReference>
<feature type="region of interest" description="Disordered" evidence="1">
    <location>
        <begin position="1"/>
        <end position="174"/>
    </location>
</feature>
<feature type="compositionally biased region" description="Low complexity" evidence="1">
    <location>
        <begin position="785"/>
        <end position="797"/>
    </location>
</feature>
<feature type="compositionally biased region" description="Polar residues" evidence="1">
    <location>
        <begin position="615"/>
        <end position="629"/>
    </location>
</feature>
<dbReference type="AlphaFoldDB" id="A0A9N8EME4"/>
<reference evidence="2" key="1">
    <citation type="submission" date="2020-06" db="EMBL/GenBank/DDBJ databases">
        <authorList>
            <consortium name="Plant Systems Biology data submission"/>
        </authorList>
    </citation>
    <scope>NUCLEOTIDE SEQUENCE</scope>
    <source>
        <strain evidence="2">D6</strain>
    </source>
</reference>
<feature type="compositionally biased region" description="Basic residues" evidence="1">
    <location>
        <begin position="726"/>
        <end position="737"/>
    </location>
</feature>